<protein>
    <submittedName>
        <fullName evidence="3">HDOD domain-containing protein</fullName>
    </submittedName>
</protein>
<evidence type="ECO:0000313" key="3">
    <source>
        <dbReference type="EMBL" id="KAA8665361.1"/>
    </source>
</evidence>
<dbReference type="PANTHER" id="PTHR33525">
    <property type="match status" value="1"/>
</dbReference>
<gene>
    <name evidence="3" type="ORF">F4W18_24290</name>
</gene>
<dbReference type="Pfam" id="PF00563">
    <property type="entry name" value="EAL"/>
    <property type="match status" value="1"/>
</dbReference>
<name>A0A5M9N558_9VIBR</name>
<dbReference type="Pfam" id="PF08668">
    <property type="entry name" value="HDOD"/>
    <property type="match status" value="1"/>
</dbReference>
<dbReference type="SUPFAM" id="SSF141868">
    <property type="entry name" value="EAL domain-like"/>
    <property type="match status" value="1"/>
</dbReference>
<comment type="caution">
    <text evidence="3">The sequence shown here is derived from an EMBL/GenBank/DDBJ whole genome shotgun (WGS) entry which is preliminary data.</text>
</comment>
<dbReference type="InterPro" id="IPR013976">
    <property type="entry name" value="HDOD"/>
</dbReference>
<dbReference type="InterPro" id="IPR052340">
    <property type="entry name" value="RNase_Y/CdgJ"/>
</dbReference>
<evidence type="ECO:0000259" key="1">
    <source>
        <dbReference type="PROSITE" id="PS50883"/>
    </source>
</evidence>
<feature type="domain" description="HDOD" evidence="2">
    <location>
        <begin position="200"/>
        <end position="387"/>
    </location>
</feature>
<proteinExistence type="predicted"/>
<dbReference type="PIRSF" id="PIRSF003180">
    <property type="entry name" value="DiGMPpdiest_YuxH"/>
    <property type="match status" value="1"/>
</dbReference>
<dbReference type="SUPFAM" id="SSF109604">
    <property type="entry name" value="HD-domain/PDEase-like"/>
    <property type="match status" value="1"/>
</dbReference>
<dbReference type="InterPro" id="IPR014408">
    <property type="entry name" value="dGMP_Pdiesterase_EAL/HD-GYP"/>
</dbReference>
<keyword evidence="4" id="KW-1185">Reference proteome</keyword>
<dbReference type="InterPro" id="IPR001633">
    <property type="entry name" value="EAL_dom"/>
</dbReference>
<organism evidence="3 4">
    <name type="scientific">Vibrio gigantis</name>
    <dbReference type="NCBI Taxonomy" id="296199"/>
    <lineage>
        <taxon>Bacteria</taxon>
        <taxon>Pseudomonadati</taxon>
        <taxon>Pseudomonadota</taxon>
        <taxon>Gammaproteobacteria</taxon>
        <taxon>Vibrionales</taxon>
        <taxon>Vibrionaceae</taxon>
        <taxon>Vibrio</taxon>
    </lineage>
</organism>
<accession>A0A5M9N558</accession>
<feature type="domain" description="EAL" evidence="1">
    <location>
        <begin position="1"/>
        <end position="206"/>
    </location>
</feature>
<dbReference type="InterPro" id="IPR035919">
    <property type="entry name" value="EAL_sf"/>
</dbReference>
<dbReference type="PROSITE" id="PS50883">
    <property type="entry name" value="EAL"/>
    <property type="match status" value="1"/>
</dbReference>
<reference evidence="3 4" key="1">
    <citation type="submission" date="2019-09" db="EMBL/GenBank/DDBJ databases">
        <title>Draft genome sequence of various Type strains from the CCUG.</title>
        <authorList>
            <person name="Pineiro-Iglesias B."/>
            <person name="Tunovic T."/>
            <person name="Unosson C."/>
            <person name="Inganas E."/>
            <person name="Ohlen M."/>
            <person name="Cardew S."/>
            <person name="Jensie-Markopoulos S."/>
            <person name="Salva-Serra F."/>
            <person name="Jaen-Luchoro D."/>
            <person name="Karlsson R."/>
            <person name="Svensson-Stadler L."/>
            <person name="Chun J."/>
            <person name="Moore E."/>
        </authorList>
    </citation>
    <scope>NUCLEOTIDE SEQUENCE [LARGE SCALE GENOMIC DNA]</scope>
    <source>
        <strain evidence="3 4">CCUG 56969T</strain>
    </source>
</reference>
<dbReference type="EMBL" id="VXJS01000022">
    <property type="protein sequence ID" value="KAA8665361.1"/>
    <property type="molecule type" value="Genomic_DNA"/>
</dbReference>
<dbReference type="RefSeq" id="WP_086713418.1">
    <property type="nucleotide sequence ID" value="NZ_AP025492.1"/>
</dbReference>
<evidence type="ECO:0000313" key="4">
    <source>
        <dbReference type="Proteomes" id="UP000322521"/>
    </source>
</evidence>
<dbReference type="Gene3D" id="1.10.3210.10">
    <property type="entry name" value="Hypothetical protein af1432"/>
    <property type="match status" value="1"/>
</dbReference>
<dbReference type="AlphaFoldDB" id="A0A5M9N558"/>
<dbReference type="PANTHER" id="PTHR33525:SF4">
    <property type="entry name" value="CYCLIC DI-GMP PHOSPHODIESTERASE CDGJ"/>
    <property type="match status" value="1"/>
</dbReference>
<evidence type="ECO:0000259" key="2">
    <source>
        <dbReference type="PROSITE" id="PS51833"/>
    </source>
</evidence>
<dbReference type="OrthoDB" id="9804751at2"/>
<sequence>MTATYVARQPILNRKKNTLGYELLFRDGERNAYPAHIESNRATYRLIVENFLSVGLNPSIPSSRCFINFPYQSLIRRLPLSLPKDKVVVEILETCQPTDELLEAVKELYQAGYMIALDDFTSTPEWERFLRYTHIVKLDIMQMGLDEACDLVRAHQGKKFSFLAERVETEQEFQQAKEAGFKFFQGYFFSKPEIIKTKYISPEQVIAMELFQEVCKPDVDFQRVESIVAKDVALSYKLLRFVNTMSPRLEVTISSFRQALVYLGQEKLKMFVSLAVASYVSDKKPKELYGLSLQRAQFCQRMSRYQAFEGHTEQAFMIGLFSLLDALLDLSLENLVEQLPLCKSIKVALLRREGPYGTLLALEESFEHADWQQIDAHCADLGLSVDQVKTELTEARRWSHTVTNKL</sequence>
<dbReference type="PROSITE" id="PS51833">
    <property type="entry name" value="HDOD"/>
    <property type="match status" value="1"/>
</dbReference>
<dbReference type="Proteomes" id="UP000322521">
    <property type="component" value="Unassembled WGS sequence"/>
</dbReference>
<dbReference type="Gene3D" id="3.20.20.450">
    <property type="entry name" value="EAL domain"/>
    <property type="match status" value="1"/>
</dbReference>